<evidence type="ECO:0000259" key="1">
    <source>
        <dbReference type="Pfam" id="PF13577"/>
    </source>
</evidence>
<organism evidence="2 3">
    <name type="scientific">Zhongshania marina</name>
    <dbReference type="NCBI Taxonomy" id="2304603"/>
    <lineage>
        <taxon>Bacteria</taxon>
        <taxon>Pseudomonadati</taxon>
        <taxon>Pseudomonadota</taxon>
        <taxon>Gammaproteobacteria</taxon>
        <taxon>Cellvibrionales</taxon>
        <taxon>Spongiibacteraceae</taxon>
        <taxon>Zhongshania</taxon>
    </lineage>
</organism>
<dbReference type="RefSeq" id="WP_123182035.1">
    <property type="nucleotide sequence ID" value="NZ_RHGB01000006.1"/>
</dbReference>
<dbReference type="SUPFAM" id="SSF54427">
    <property type="entry name" value="NTF2-like"/>
    <property type="match status" value="1"/>
</dbReference>
<dbReference type="InterPro" id="IPR032710">
    <property type="entry name" value="NTF2-like_dom_sf"/>
</dbReference>
<evidence type="ECO:0000313" key="3">
    <source>
        <dbReference type="Proteomes" id="UP000274695"/>
    </source>
</evidence>
<dbReference type="CDD" id="cd00531">
    <property type="entry name" value="NTF2_like"/>
    <property type="match status" value="1"/>
</dbReference>
<dbReference type="Pfam" id="PF13577">
    <property type="entry name" value="SnoaL_4"/>
    <property type="match status" value="1"/>
</dbReference>
<protein>
    <recommendedName>
        <fullName evidence="1">SnoaL-like domain-containing protein</fullName>
    </recommendedName>
</protein>
<feature type="domain" description="SnoaL-like" evidence="1">
    <location>
        <begin position="13"/>
        <end position="139"/>
    </location>
</feature>
<dbReference type="EMBL" id="RHGB01000006">
    <property type="protein sequence ID" value="RNL65588.1"/>
    <property type="molecule type" value="Genomic_DNA"/>
</dbReference>
<gene>
    <name evidence="2" type="ORF">D0911_06945</name>
</gene>
<comment type="caution">
    <text evidence="2">The sequence shown here is derived from an EMBL/GenBank/DDBJ whole genome shotgun (WGS) entry which is preliminary data.</text>
</comment>
<dbReference type="InterPro" id="IPR037401">
    <property type="entry name" value="SnoaL-like"/>
</dbReference>
<evidence type="ECO:0000313" key="2">
    <source>
        <dbReference type="EMBL" id="RNL65588.1"/>
    </source>
</evidence>
<keyword evidence="3" id="KW-1185">Reference proteome</keyword>
<sequence length="159" mass="17687">MPEAASLAQCVAAEAIRATLSRYCRYVDAGDSQNLSALFHAQAQYLPIVGRDMYRGPAGVRQFFVDLQGEFIALLNAGGPKPPRLKHHLAMPDIQELKIDSACVETRFSVYSNIGLDHIGYYRDRLSPKGSGEWLFDSREILLDWVDSRSALNAIINTD</sequence>
<accession>A0ABX9W3Q1</accession>
<proteinExistence type="predicted"/>
<name>A0ABX9W3Q1_9GAMM</name>
<dbReference type="Gene3D" id="3.10.450.50">
    <property type="match status" value="1"/>
</dbReference>
<reference evidence="2 3" key="1">
    <citation type="submission" date="2018-10" db="EMBL/GenBank/DDBJ databases">
        <title>Draft genome sequence of Zhongshania sp. DSW25-10.</title>
        <authorList>
            <person name="Oh J."/>
        </authorList>
    </citation>
    <scope>NUCLEOTIDE SEQUENCE [LARGE SCALE GENOMIC DNA]</scope>
    <source>
        <strain evidence="2 3">DSW25-10</strain>
    </source>
</reference>
<dbReference type="Proteomes" id="UP000274695">
    <property type="component" value="Unassembled WGS sequence"/>
</dbReference>